<reference evidence="9 10" key="1">
    <citation type="submission" date="2021-06" db="EMBL/GenBank/DDBJ databases">
        <authorList>
            <person name="Palmer J.M."/>
        </authorList>
    </citation>
    <scope>NUCLEOTIDE SEQUENCE [LARGE SCALE GENOMIC DNA]</scope>
    <source>
        <strain evidence="9 10">XC_2019</strain>
        <tissue evidence="9">Muscle</tissue>
    </source>
</reference>
<gene>
    <name evidence="9" type="ORF">XENOCAPTIV_029135</name>
</gene>
<evidence type="ECO:0000313" key="9">
    <source>
        <dbReference type="EMBL" id="MEQ2206421.1"/>
    </source>
</evidence>
<keyword evidence="5 8" id="KW-0175">Coiled coil</keyword>
<dbReference type="EMBL" id="JAHRIN010042838">
    <property type="protein sequence ID" value="MEQ2206421.1"/>
    <property type="molecule type" value="Genomic_DNA"/>
</dbReference>
<evidence type="ECO:0000256" key="3">
    <source>
        <dbReference type="ARBA" id="ARBA00022490"/>
    </source>
</evidence>
<evidence type="ECO:0000313" key="10">
    <source>
        <dbReference type="Proteomes" id="UP001434883"/>
    </source>
</evidence>
<feature type="non-terminal residue" evidence="9">
    <location>
        <position position="1"/>
    </location>
</feature>
<evidence type="ECO:0000256" key="4">
    <source>
        <dbReference type="ARBA" id="ARBA00022794"/>
    </source>
</evidence>
<sequence length="304" mass="35419">LNTRQEEHHLAWDQQEVELDHQLDHYEKQQNEILNRAEKFNEGAGSLPDPTLPLAHQLESALGKIKAHVRTILDLQGMCKSLDKKRKESEVALLKAEQNITSRDKVINKLRVRLPTAADRERLLADRRRNDEEELAHQTIKDLQSRLDKKEDVLKKYQNHLAQARQDQEEMIRRHQEELIILHQKLDLHRDTSLDQFKQTAMELMNKPTIRVPTSKYLERLAELEQTVAEQDASLSSVTEKLKLTTAGLEQQRITVETQAKRHTKEMAKLEENYVGQVKPLTCELVDKHIKDLKAQVQELNEEV</sequence>
<protein>
    <recommendedName>
        <fullName evidence="11">Centrosomal protein of 162 kDa</fullName>
    </recommendedName>
</protein>
<evidence type="ECO:0000256" key="6">
    <source>
        <dbReference type="ARBA" id="ARBA00023212"/>
    </source>
</evidence>
<evidence type="ECO:0000256" key="2">
    <source>
        <dbReference type="ARBA" id="ARBA00004300"/>
    </source>
</evidence>
<dbReference type="Proteomes" id="UP001434883">
    <property type="component" value="Unassembled WGS sequence"/>
</dbReference>
<evidence type="ECO:0000256" key="7">
    <source>
        <dbReference type="ARBA" id="ARBA00023273"/>
    </source>
</evidence>
<evidence type="ECO:0000256" key="5">
    <source>
        <dbReference type="ARBA" id="ARBA00023054"/>
    </source>
</evidence>
<feature type="coiled-coil region" evidence="8">
    <location>
        <begin position="140"/>
        <end position="185"/>
    </location>
</feature>
<organism evidence="9 10">
    <name type="scientific">Xenoophorus captivus</name>
    <dbReference type="NCBI Taxonomy" id="1517983"/>
    <lineage>
        <taxon>Eukaryota</taxon>
        <taxon>Metazoa</taxon>
        <taxon>Chordata</taxon>
        <taxon>Craniata</taxon>
        <taxon>Vertebrata</taxon>
        <taxon>Euteleostomi</taxon>
        <taxon>Actinopterygii</taxon>
        <taxon>Neopterygii</taxon>
        <taxon>Teleostei</taxon>
        <taxon>Neoteleostei</taxon>
        <taxon>Acanthomorphata</taxon>
        <taxon>Ovalentaria</taxon>
        <taxon>Atherinomorphae</taxon>
        <taxon>Cyprinodontiformes</taxon>
        <taxon>Goodeidae</taxon>
        <taxon>Xenoophorus</taxon>
    </lineage>
</organism>
<keyword evidence="7" id="KW-0966">Cell projection</keyword>
<comment type="caution">
    <text evidence="9">The sequence shown here is derived from an EMBL/GenBank/DDBJ whole genome shotgun (WGS) entry which is preliminary data.</text>
</comment>
<evidence type="ECO:0000256" key="8">
    <source>
        <dbReference type="SAM" id="Coils"/>
    </source>
</evidence>
<keyword evidence="3" id="KW-0963">Cytoplasm</keyword>
<feature type="coiled-coil region" evidence="8">
    <location>
        <begin position="221"/>
        <end position="303"/>
    </location>
</feature>
<keyword evidence="4" id="KW-0970">Cilium biogenesis/degradation</keyword>
<evidence type="ECO:0000256" key="1">
    <source>
        <dbReference type="ARBA" id="ARBA00004120"/>
    </source>
</evidence>
<proteinExistence type="predicted"/>
<dbReference type="PANTHER" id="PTHR18879:SF20">
    <property type="entry name" value="CENTROSOMAL PROTEIN OF 290 KDA"/>
    <property type="match status" value="1"/>
</dbReference>
<keyword evidence="6" id="KW-0206">Cytoskeleton</keyword>
<accession>A0ABV0RFF3</accession>
<dbReference type="InterPro" id="IPR026201">
    <property type="entry name" value="Cep290"/>
</dbReference>
<evidence type="ECO:0008006" key="11">
    <source>
        <dbReference type="Google" id="ProtNLM"/>
    </source>
</evidence>
<comment type="subcellular location">
    <subcellularLocation>
        <location evidence="1">Cytoplasm</location>
        <location evidence="1">Cytoskeleton</location>
        <location evidence="1">Cilium basal body</location>
    </subcellularLocation>
    <subcellularLocation>
        <location evidence="2">Cytoplasm</location>
        <location evidence="2">Cytoskeleton</location>
        <location evidence="2">Microtubule organizing center</location>
        <location evidence="2">Centrosome</location>
    </subcellularLocation>
</comment>
<dbReference type="PANTHER" id="PTHR18879">
    <property type="entry name" value="CENTROSOMAL PROTEIN OF 290 KDA"/>
    <property type="match status" value="1"/>
</dbReference>
<name>A0ABV0RFF3_9TELE</name>
<keyword evidence="10" id="KW-1185">Reference proteome</keyword>